<protein>
    <submittedName>
        <fullName evidence="3">M56 family metallopeptidase</fullName>
    </submittedName>
</protein>
<dbReference type="AlphaFoldDB" id="A0A934R6B8"/>
<feature type="transmembrane region" description="Helical" evidence="1">
    <location>
        <begin position="248"/>
        <end position="273"/>
    </location>
</feature>
<organism evidence="3 4">
    <name type="scientific">Luteolibacter yonseiensis</name>
    <dbReference type="NCBI Taxonomy" id="1144680"/>
    <lineage>
        <taxon>Bacteria</taxon>
        <taxon>Pseudomonadati</taxon>
        <taxon>Verrucomicrobiota</taxon>
        <taxon>Verrucomicrobiia</taxon>
        <taxon>Verrucomicrobiales</taxon>
        <taxon>Verrucomicrobiaceae</taxon>
        <taxon>Luteolibacter</taxon>
    </lineage>
</organism>
<evidence type="ECO:0000256" key="1">
    <source>
        <dbReference type="SAM" id="Phobius"/>
    </source>
</evidence>
<reference evidence="3" key="1">
    <citation type="submission" date="2021-01" db="EMBL/GenBank/DDBJ databases">
        <title>Modified the classification status of verrucomicrobia.</title>
        <authorList>
            <person name="Feng X."/>
        </authorList>
    </citation>
    <scope>NUCLEOTIDE SEQUENCE</scope>
    <source>
        <strain evidence="3">JCM 18052</strain>
    </source>
</reference>
<name>A0A934R6B8_9BACT</name>
<evidence type="ECO:0000313" key="4">
    <source>
        <dbReference type="Proteomes" id="UP000600139"/>
    </source>
</evidence>
<feature type="transmembrane region" description="Helical" evidence="1">
    <location>
        <begin position="29"/>
        <end position="47"/>
    </location>
</feature>
<feature type="domain" description="Peptidase M56" evidence="2">
    <location>
        <begin position="101"/>
        <end position="239"/>
    </location>
</feature>
<keyword evidence="1" id="KW-0812">Transmembrane</keyword>
<accession>A0A934R6B8</accession>
<dbReference type="RefSeq" id="WP_200352137.1">
    <property type="nucleotide sequence ID" value="NZ_BAABHZ010000001.1"/>
</dbReference>
<dbReference type="InterPro" id="IPR008756">
    <property type="entry name" value="Peptidase_M56"/>
</dbReference>
<proteinExistence type="predicted"/>
<sequence>MIAILSFSTIAALLVFATGRRDQARDPRLTVLVLGLLAVFPVLWLLLPKYSVPLEVSAGGGEAGFPWMKLLFSLWAGGFLIKSVQLVVAAWEISRWRRRSVLISRQDGVEIRRLDGLRGPVAAGVFRPVVFVPEAWDGWSDDCRRMVLEHEMAHHTRRDPLWRWIAEISCAVNGGNPLVGWIARRLTMQCEVACDAAVLKNGVPAKDYAHLLCDFAEKRASGKLALSMSTSSSLEDRVRRLMIPRRQLGAAGIFTLVALAVIVAGGLAIFTAAPEASPVTSDEVELRWSANPFPGGN</sequence>
<evidence type="ECO:0000259" key="2">
    <source>
        <dbReference type="Pfam" id="PF05569"/>
    </source>
</evidence>
<keyword evidence="4" id="KW-1185">Reference proteome</keyword>
<dbReference type="PANTHER" id="PTHR34978:SF3">
    <property type="entry name" value="SLR0241 PROTEIN"/>
    <property type="match status" value="1"/>
</dbReference>
<feature type="transmembrane region" description="Helical" evidence="1">
    <location>
        <begin position="67"/>
        <end position="91"/>
    </location>
</feature>
<evidence type="ECO:0000313" key="3">
    <source>
        <dbReference type="EMBL" id="MBK1817187.1"/>
    </source>
</evidence>
<keyword evidence="1" id="KW-1133">Transmembrane helix</keyword>
<gene>
    <name evidence="3" type="ORF">JIN84_16325</name>
</gene>
<dbReference type="EMBL" id="JAENIK010000012">
    <property type="protein sequence ID" value="MBK1817187.1"/>
    <property type="molecule type" value="Genomic_DNA"/>
</dbReference>
<keyword evidence="1" id="KW-0472">Membrane</keyword>
<dbReference type="Pfam" id="PF05569">
    <property type="entry name" value="Peptidase_M56"/>
    <property type="match status" value="1"/>
</dbReference>
<dbReference type="PANTHER" id="PTHR34978">
    <property type="entry name" value="POSSIBLE SENSOR-TRANSDUCER PROTEIN BLAR"/>
    <property type="match status" value="1"/>
</dbReference>
<comment type="caution">
    <text evidence="3">The sequence shown here is derived from an EMBL/GenBank/DDBJ whole genome shotgun (WGS) entry which is preliminary data.</text>
</comment>
<dbReference type="Proteomes" id="UP000600139">
    <property type="component" value="Unassembled WGS sequence"/>
</dbReference>
<dbReference type="CDD" id="cd07341">
    <property type="entry name" value="M56_BlaR1_MecR1_like"/>
    <property type="match status" value="1"/>
</dbReference>
<dbReference type="InterPro" id="IPR052173">
    <property type="entry name" value="Beta-lactam_resp_regulator"/>
</dbReference>